<organism evidence="2 3">
    <name type="scientific">Actibacterium atlanticum</name>
    <dbReference type="NCBI Taxonomy" id="1461693"/>
    <lineage>
        <taxon>Bacteria</taxon>
        <taxon>Pseudomonadati</taxon>
        <taxon>Pseudomonadota</taxon>
        <taxon>Alphaproteobacteria</taxon>
        <taxon>Rhodobacterales</taxon>
        <taxon>Roseobacteraceae</taxon>
        <taxon>Actibacterium</taxon>
    </lineage>
</organism>
<protein>
    <recommendedName>
        <fullName evidence="1">Helix-turn-helix domain-containing protein</fullName>
    </recommendedName>
</protein>
<sequence length="86" mass="9926">MGDVPDNIEDLIRERVDERVSEALDHARVVVPMWLNTSKASEYLGISKKQLEAWRYEGLGPEYVKRGRLVLYPRVGLDLWLREGTA</sequence>
<accession>A0A058ZKH4</accession>
<comment type="caution">
    <text evidence="2">The sequence shown here is derived from an EMBL/GenBank/DDBJ whole genome shotgun (WGS) entry which is preliminary data.</text>
</comment>
<dbReference type="SUPFAM" id="SSF46955">
    <property type="entry name" value="Putative DNA-binding domain"/>
    <property type="match status" value="1"/>
</dbReference>
<dbReference type="Proteomes" id="UP000024836">
    <property type="component" value="Unassembled WGS sequence"/>
</dbReference>
<feature type="domain" description="Helix-turn-helix" evidence="1">
    <location>
        <begin position="34"/>
        <end position="84"/>
    </location>
</feature>
<evidence type="ECO:0000313" key="3">
    <source>
        <dbReference type="Proteomes" id="UP000024836"/>
    </source>
</evidence>
<dbReference type="InterPro" id="IPR041657">
    <property type="entry name" value="HTH_17"/>
</dbReference>
<dbReference type="Pfam" id="PF12728">
    <property type="entry name" value="HTH_17"/>
    <property type="match status" value="1"/>
</dbReference>
<gene>
    <name evidence="2" type="ORF">ATO10_09773</name>
</gene>
<dbReference type="InterPro" id="IPR009061">
    <property type="entry name" value="DNA-bd_dom_put_sf"/>
</dbReference>
<evidence type="ECO:0000313" key="2">
    <source>
        <dbReference type="EMBL" id="KCV82124.1"/>
    </source>
</evidence>
<dbReference type="RefSeq" id="WP_035250945.1">
    <property type="nucleotide sequence ID" value="NZ_AQQY01000005.1"/>
</dbReference>
<dbReference type="EMBL" id="AQQY01000005">
    <property type="protein sequence ID" value="KCV82124.1"/>
    <property type="molecule type" value="Genomic_DNA"/>
</dbReference>
<dbReference type="STRING" id="1461693.ATO10_09773"/>
<reference evidence="2 3" key="1">
    <citation type="submission" date="2013-04" db="EMBL/GenBank/DDBJ databases">
        <title>Shimia sp. 22II-S11-Z10 Genome Sequencing.</title>
        <authorList>
            <person name="Lai Q."/>
            <person name="Li G."/>
            <person name="Shao Z."/>
        </authorList>
    </citation>
    <scope>NUCLEOTIDE SEQUENCE [LARGE SCALE GENOMIC DNA]</scope>
    <source>
        <strain evidence="3">22II-S11-Z10</strain>
    </source>
</reference>
<name>A0A058ZKH4_9RHOB</name>
<keyword evidence="3" id="KW-1185">Reference proteome</keyword>
<proteinExistence type="predicted"/>
<dbReference type="AlphaFoldDB" id="A0A058ZKH4"/>
<evidence type="ECO:0000259" key="1">
    <source>
        <dbReference type="Pfam" id="PF12728"/>
    </source>
</evidence>